<dbReference type="SUPFAM" id="SSF55073">
    <property type="entry name" value="Nucleotide cyclase"/>
    <property type="match status" value="1"/>
</dbReference>
<dbReference type="InterPro" id="IPR035919">
    <property type="entry name" value="EAL_sf"/>
</dbReference>
<proteinExistence type="predicted"/>
<dbReference type="Gene3D" id="6.10.340.10">
    <property type="match status" value="1"/>
</dbReference>
<dbReference type="SUPFAM" id="SSF141868">
    <property type="entry name" value="EAL domain-like"/>
    <property type="match status" value="1"/>
</dbReference>
<sequence>MPLRYLIPALLVGLALFAGVVSYQTGSTAVHVQVVNTETEALRRLMNRLQEHIEYLYRRSDVARVEEEMAALSVEPHLTLALLLDQNARVLGSMRRAQAGVPGAPLLDRLLHPQWLRPTLDYMDRPDQLTSGEVRAVQDGSRLLGLYPIVLGSEEGGLRPDRMGLLVVQADLTHRHQAAQRVVEQQALAFAALLLGLAILAWGIVHLLVTRRMNRLLSVTRSLGRGDLEVRTGLSGHDELARLGEALDRMAGEIQQARDRLTRSEQRLRRAQAMGRMGDWQWDPATGEINWSAQVYRIFGQKPGSFKPTFERYCEAVHPDDRAMVLAHIDKARTQGIPYTFDHRIILPDGLERHVHSQGEAQRDSEGEIVSLRGTVQEVTDRKQAEAALFEAKERAQVTLHSIGDAVITTDHEAVITYLNPVAEELTGWSTDEATGQPLNKVFRIFNEFTLQPAPSPVETCLSEGRTVGLTNHTVLISRDGASRAIEDSAAPIRDREGNVLGVVLVFHDVSKTRQMARQLSWQATHDALTGLYNRYEFEMRLKDILAQTRNRPNQHALLYMDLDQFKVVNDTCGHGAGDELLKQLAYMLMGKVRESDTLARLGGDEFGVLLENCPLEKAQEIAHDLRQTVREFRFSWQESTFQVGISIGLVMIENGSLDVSEILSAADMACYAAKDLGRDRIHVYHPEDAELAQRRGEMRAISHITDALGHDRFRLYCQEIRHTGHDPDVRPVGEHMEILVRMANEDGDLIPPGAFIPAAERFDLMPAIDRWVIHTFFREHGDRIREQCTDHAGTVRPACLYAINLSGASVSSDIFLSFVIEQLEKYHIPPEAICFEITETAAIANLTRALHFMNELRGRGCLFSLDDFGTGVSSFGYLKNLPVDYLKIDGSLVKDIVTDPIDHAMVDAINRIGHVMGIRTVAEFVENDEILECLKALGVDYAQGYGIARPKPLDPQGVALREG</sequence>
<dbReference type="SMART" id="SM00086">
    <property type="entry name" value="PAC"/>
    <property type="match status" value="2"/>
</dbReference>
<dbReference type="SMART" id="SM00091">
    <property type="entry name" value="PAS"/>
    <property type="match status" value="2"/>
</dbReference>
<dbReference type="GO" id="GO:0003824">
    <property type="term" value="F:catalytic activity"/>
    <property type="evidence" value="ECO:0007669"/>
    <property type="project" value="UniProtKB-ARBA"/>
</dbReference>
<dbReference type="Pfam" id="PF00990">
    <property type="entry name" value="GGDEF"/>
    <property type="match status" value="1"/>
</dbReference>
<feature type="domain" description="PAS" evidence="4">
    <location>
        <begin position="392"/>
        <end position="448"/>
    </location>
</feature>
<dbReference type="SMART" id="SM00304">
    <property type="entry name" value="HAMP"/>
    <property type="match status" value="1"/>
</dbReference>
<name>A0A1V3N9I0_9GAMM</name>
<dbReference type="CDD" id="cd01949">
    <property type="entry name" value="GGDEF"/>
    <property type="match status" value="1"/>
</dbReference>
<dbReference type="InterPro" id="IPR029787">
    <property type="entry name" value="Nucleotide_cyclase"/>
</dbReference>
<dbReference type="InterPro" id="IPR001610">
    <property type="entry name" value="PAC"/>
</dbReference>
<dbReference type="PANTHER" id="PTHR44757:SF4">
    <property type="entry name" value="DIGUANYLATE CYCLASE DGCE-RELATED"/>
    <property type="match status" value="1"/>
</dbReference>
<keyword evidence="3" id="KW-0812">Transmembrane</keyword>
<dbReference type="PROSITE" id="PS50885">
    <property type="entry name" value="HAMP"/>
    <property type="match status" value="1"/>
</dbReference>
<protein>
    <submittedName>
        <fullName evidence="9">Sensor domain-containing diguanylate cyclase</fullName>
    </submittedName>
</protein>
<comment type="caution">
    <text evidence="9">The sequence shown here is derived from an EMBL/GenBank/DDBJ whole genome shotgun (WGS) entry which is preliminary data.</text>
</comment>
<evidence type="ECO:0000256" key="2">
    <source>
        <dbReference type="SAM" id="Coils"/>
    </source>
</evidence>
<dbReference type="PROSITE" id="PS50113">
    <property type="entry name" value="PAC"/>
    <property type="match status" value="2"/>
</dbReference>
<evidence type="ECO:0000259" key="4">
    <source>
        <dbReference type="PROSITE" id="PS50112"/>
    </source>
</evidence>
<dbReference type="InterPro" id="IPR000014">
    <property type="entry name" value="PAS"/>
</dbReference>
<dbReference type="InterPro" id="IPR000700">
    <property type="entry name" value="PAS-assoc_C"/>
</dbReference>
<dbReference type="PROSITE" id="PS50887">
    <property type="entry name" value="GGDEF"/>
    <property type="match status" value="1"/>
</dbReference>
<dbReference type="GO" id="GO:0007165">
    <property type="term" value="P:signal transduction"/>
    <property type="evidence" value="ECO:0007669"/>
    <property type="project" value="InterPro"/>
</dbReference>
<dbReference type="Pfam" id="PF00672">
    <property type="entry name" value="HAMP"/>
    <property type="match status" value="1"/>
</dbReference>
<evidence type="ECO:0000259" key="7">
    <source>
        <dbReference type="PROSITE" id="PS50885"/>
    </source>
</evidence>
<feature type="domain" description="HAMP" evidence="7">
    <location>
        <begin position="207"/>
        <end position="259"/>
    </location>
</feature>
<evidence type="ECO:0000313" key="9">
    <source>
        <dbReference type="EMBL" id="OOG21472.1"/>
    </source>
</evidence>
<dbReference type="Gene3D" id="3.30.70.270">
    <property type="match status" value="1"/>
</dbReference>
<dbReference type="EMBL" id="MVBK01000125">
    <property type="protein sequence ID" value="OOG21472.1"/>
    <property type="molecule type" value="Genomic_DNA"/>
</dbReference>
<dbReference type="InterPro" id="IPR052155">
    <property type="entry name" value="Biofilm_reg_signaling"/>
</dbReference>
<gene>
    <name evidence="9" type="ORF">B1C78_16165</name>
</gene>
<dbReference type="InterPro" id="IPR013767">
    <property type="entry name" value="PAS_fold"/>
</dbReference>
<feature type="domain" description="EAL" evidence="6">
    <location>
        <begin position="698"/>
        <end position="964"/>
    </location>
</feature>
<keyword evidence="3" id="KW-1133">Transmembrane helix</keyword>
<dbReference type="PROSITE" id="PS50883">
    <property type="entry name" value="EAL"/>
    <property type="match status" value="1"/>
</dbReference>
<dbReference type="Gene3D" id="3.30.450.20">
    <property type="entry name" value="PAS domain"/>
    <property type="match status" value="2"/>
</dbReference>
<feature type="domain" description="PAC" evidence="5">
    <location>
        <begin position="339"/>
        <end position="391"/>
    </location>
</feature>
<dbReference type="AlphaFoldDB" id="A0A1V3N9I0"/>
<dbReference type="PROSITE" id="PS50112">
    <property type="entry name" value="PAS"/>
    <property type="match status" value="1"/>
</dbReference>
<comment type="cofactor">
    <cofactor evidence="1">
        <name>Mg(2+)</name>
        <dbReference type="ChEBI" id="CHEBI:18420"/>
    </cofactor>
</comment>
<dbReference type="Gene3D" id="2.10.70.100">
    <property type="match status" value="1"/>
</dbReference>
<organism evidence="9 10">
    <name type="scientific">Thioalkalivibrio denitrificans</name>
    <dbReference type="NCBI Taxonomy" id="108003"/>
    <lineage>
        <taxon>Bacteria</taxon>
        <taxon>Pseudomonadati</taxon>
        <taxon>Pseudomonadota</taxon>
        <taxon>Gammaproteobacteria</taxon>
        <taxon>Chromatiales</taxon>
        <taxon>Ectothiorhodospiraceae</taxon>
        <taxon>Thioalkalivibrio</taxon>
    </lineage>
</organism>
<feature type="domain" description="PAC" evidence="5">
    <location>
        <begin position="470"/>
        <end position="522"/>
    </location>
</feature>
<dbReference type="GO" id="GO:0006355">
    <property type="term" value="P:regulation of DNA-templated transcription"/>
    <property type="evidence" value="ECO:0007669"/>
    <property type="project" value="InterPro"/>
</dbReference>
<dbReference type="Proteomes" id="UP000189462">
    <property type="component" value="Unassembled WGS sequence"/>
</dbReference>
<feature type="coiled-coil region" evidence="2">
    <location>
        <begin position="240"/>
        <end position="274"/>
    </location>
</feature>
<dbReference type="SUPFAM" id="SSF55785">
    <property type="entry name" value="PYP-like sensor domain (PAS domain)"/>
    <property type="match status" value="2"/>
</dbReference>
<dbReference type="GO" id="GO:0016020">
    <property type="term" value="C:membrane"/>
    <property type="evidence" value="ECO:0007669"/>
    <property type="project" value="InterPro"/>
</dbReference>
<dbReference type="InterPro" id="IPR013655">
    <property type="entry name" value="PAS_fold_3"/>
</dbReference>
<evidence type="ECO:0000259" key="8">
    <source>
        <dbReference type="PROSITE" id="PS50887"/>
    </source>
</evidence>
<feature type="domain" description="GGDEF" evidence="8">
    <location>
        <begin position="554"/>
        <end position="687"/>
    </location>
</feature>
<dbReference type="InterPro" id="IPR003660">
    <property type="entry name" value="HAMP_dom"/>
</dbReference>
<evidence type="ECO:0000313" key="10">
    <source>
        <dbReference type="Proteomes" id="UP000189462"/>
    </source>
</evidence>
<dbReference type="Pfam" id="PF00563">
    <property type="entry name" value="EAL"/>
    <property type="match status" value="1"/>
</dbReference>
<dbReference type="STRING" id="108003.B1C78_16165"/>
<keyword evidence="10" id="KW-1185">Reference proteome</keyword>
<dbReference type="OrthoDB" id="9787514at2"/>
<dbReference type="Gene3D" id="3.20.20.450">
    <property type="entry name" value="EAL domain"/>
    <property type="match status" value="1"/>
</dbReference>
<dbReference type="CDD" id="cd00130">
    <property type="entry name" value="PAS"/>
    <property type="match status" value="2"/>
</dbReference>
<accession>A0A1V3N9I0</accession>
<dbReference type="SMART" id="SM00052">
    <property type="entry name" value="EAL"/>
    <property type="match status" value="1"/>
</dbReference>
<dbReference type="Pfam" id="PF08447">
    <property type="entry name" value="PAS_3"/>
    <property type="match status" value="1"/>
</dbReference>
<dbReference type="SUPFAM" id="SSF158472">
    <property type="entry name" value="HAMP domain-like"/>
    <property type="match status" value="1"/>
</dbReference>
<dbReference type="FunFam" id="3.30.70.270:FF:000001">
    <property type="entry name" value="Diguanylate cyclase domain protein"/>
    <property type="match status" value="1"/>
</dbReference>
<dbReference type="CDD" id="cd01948">
    <property type="entry name" value="EAL"/>
    <property type="match status" value="1"/>
</dbReference>
<feature type="transmembrane region" description="Helical" evidence="3">
    <location>
        <begin position="187"/>
        <end position="209"/>
    </location>
</feature>
<keyword evidence="2" id="KW-0175">Coiled coil</keyword>
<dbReference type="Pfam" id="PF00989">
    <property type="entry name" value="PAS"/>
    <property type="match status" value="1"/>
</dbReference>
<dbReference type="NCBIfam" id="TIGR00229">
    <property type="entry name" value="sensory_box"/>
    <property type="match status" value="1"/>
</dbReference>
<dbReference type="CDD" id="cd06225">
    <property type="entry name" value="HAMP"/>
    <property type="match status" value="1"/>
</dbReference>
<reference evidence="9 10" key="1">
    <citation type="submission" date="2017-02" db="EMBL/GenBank/DDBJ databases">
        <title>Genomic diversity within the haloalkaliphilic genus Thioalkalivibrio.</title>
        <authorList>
            <person name="Ahn A.-C."/>
            <person name="Meier-Kolthoff J."/>
            <person name="Overmars L."/>
            <person name="Richter M."/>
            <person name="Woyke T."/>
            <person name="Sorokin D.Y."/>
            <person name="Muyzer G."/>
        </authorList>
    </citation>
    <scope>NUCLEOTIDE SEQUENCE [LARGE SCALE GENOMIC DNA]</scope>
    <source>
        <strain evidence="9 10">ALJD</strain>
    </source>
</reference>
<dbReference type="InterPro" id="IPR035965">
    <property type="entry name" value="PAS-like_dom_sf"/>
</dbReference>
<evidence type="ECO:0000259" key="6">
    <source>
        <dbReference type="PROSITE" id="PS50883"/>
    </source>
</evidence>
<dbReference type="InterPro" id="IPR000160">
    <property type="entry name" value="GGDEF_dom"/>
</dbReference>
<dbReference type="InterPro" id="IPR043128">
    <property type="entry name" value="Rev_trsase/Diguanyl_cyclase"/>
</dbReference>
<evidence type="ECO:0000259" key="5">
    <source>
        <dbReference type="PROSITE" id="PS50113"/>
    </source>
</evidence>
<dbReference type="RefSeq" id="WP_077280185.1">
    <property type="nucleotide sequence ID" value="NZ_MVBK01000125.1"/>
</dbReference>
<dbReference type="SMART" id="SM00267">
    <property type="entry name" value="GGDEF"/>
    <property type="match status" value="1"/>
</dbReference>
<evidence type="ECO:0000256" key="3">
    <source>
        <dbReference type="SAM" id="Phobius"/>
    </source>
</evidence>
<keyword evidence="3" id="KW-0472">Membrane</keyword>
<dbReference type="NCBIfam" id="TIGR00254">
    <property type="entry name" value="GGDEF"/>
    <property type="match status" value="1"/>
</dbReference>
<dbReference type="PANTHER" id="PTHR44757">
    <property type="entry name" value="DIGUANYLATE CYCLASE DGCP"/>
    <property type="match status" value="1"/>
</dbReference>
<evidence type="ECO:0000256" key="1">
    <source>
        <dbReference type="ARBA" id="ARBA00001946"/>
    </source>
</evidence>
<dbReference type="InterPro" id="IPR001633">
    <property type="entry name" value="EAL_dom"/>
</dbReference>